<keyword evidence="3" id="KW-1185">Reference proteome</keyword>
<accession>A0A7T8KJA9</accession>
<dbReference type="GO" id="GO:0003676">
    <property type="term" value="F:nucleic acid binding"/>
    <property type="evidence" value="ECO:0007669"/>
    <property type="project" value="InterPro"/>
</dbReference>
<evidence type="ECO:0000313" key="2">
    <source>
        <dbReference type="EMBL" id="QQP56941.1"/>
    </source>
</evidence>
<dbReference type="Gene3D" id="3.30.420.10">
    <property type="entry name" value="Ribonuclease H-like superfamily/Ribonuclease H"/>
    <property type="match status" value="1"/>
</dbReference>
<gene>
    <name evidence="2" type="ORF">FKW44_001780</name>
</gene>
<evidence type="ECO:0000256" key="1">
    <source>
        <dbReference type="SAM" id="MobiDB-lite"/>
    </source>
</evidence>
<evidence type="ECO:0000313" key="3">
    <source>
        <dbReference type="Proteomes" id="UP000595437"/>
    </source>
</evidence>
<feature type="region of interest" description="Disordered" evidence="1">
    <location>
        <begin position="34"/>
        <end position="64"/>
    </location>
</feature>
<sequence>MVFQQDGAPAHTALTAQNWLKKHVEFWPRACGRPTAQTPNRWITPSGRMFSPRHVHSTTQMLRP</sequence>
<protein>
    <submittedName>
        <fullName evidence="2">Transposable element tcb1 transposase</fullName>
    </submittedName>
</protein>
<name>A0A7T8KJA9_CALRO</name>
<dbReference type="EMBL" id="CP045890">
    <property type="protein sequence ID" value="QQP56941.1"/>
    <property type="molecule type" value="Genomic_DNA"/>
</dbReference>
<dbReference type="Proteomes" id="UP000595437">
    <property type="component" value="Chromosome 1"/>
</dbReference>
<proteinExistence type="predicted"/>
<organism evidence="2 3">
    <name type="scientific">Caligus rogercresseyi</name>
    <name type="common">Sea louse</name>
    <dbReference type="NCBI Taxonomy" id="217165"/>
    <lineage>
        <taxon>Eukaryota</taxon>
        <taxon>Metazoa</taxon>
        <taxon>Ecdysozoa</taxon>
        <taxon>Arthropoda</taxon>
        <taxon>Crustacea</taxon>
        <taxon>Multicrustacea</taxon>
        <taxon>Hexanauplia</taxon>
        <taxon>Copepoda</taxon>
        <taxon>Siphonostomatoida</taxon>
        <taxon>Caligidae</taxon>
        <taxon>Caligus</taxon>
    </lineage>
</organism>
<dbReference type="AlphaFoldDB" id="A0A7T8KJA9"/>
<reference evidence="3" key="1">
    <citation type="submission" date="2021-01" db="EMBL/GenBank/DDBJ databases">
        <title>Caligus Genome Assembly.</title>
        <authorList>
            <person name="Gallardo-Escarate C."/>
        </authorList>
    </citation>
    <scope>NUCLEOTIDE SEQUENCE [LARGE SCALE GENOMIC DNA]</scope>
</reference>
<dbReference type="InterPro" id="IPR036397">
    <property type="entry name" value="RNaseH_sf"/>
</dbReference>